<reference evidence="1 2" key="1">
    <citation type="submission" date="2021-01" db="EMBL/GenBank/DDBJ databases">
        <title>Genomic Encyclopedia of Type Strains, Phase IV (KMG-IV): sequencing the most valuable type-strain genomes for metagenomic binning, comparative biology and taxonomic classification.</title>
        <authorList>
            <person name="Goeker M."/>
        </authorList>
    </citation>
    <scope>NUCLEOTIDE SEQUENCE [LARGE SCALE GENOMIC DNA]</scope>
    <source>
        <strain evidence="1 2">DSM 24834</strain>
    </source>
</reference>
<dbReference type="InterPro" id="IPR015947">
    <property type="entry name" value="PUA-like_sf"/>
</dbReference>
<dbReference type="EMBL" id="JAFBDZ010000011">
    <property type="protein sequence ID" value="MBM7588371.1"/>
    <property type="molecule type" value="Genomic_DNA"/>
</dbReference>
<comment type="caution">
    <text evidence="1">The sequence shown here is derived from an EMBL/GenBank/DDBJ whole genome shotgun (WGS) entry which is preliminary data.</text>
</comment>
<dbReference type="Pfam" id="PF10763">
    <property type="entry name" value="DUF2584"/>
    <property type="match status" value="1"/>
</dbReference>
<keyword evidence="2" id="KW-1185">Reference proteome</keyword>
<proteinExistence type="predicted"/>
<evidence type="ECO:0000313" key="2">
    <source>
        <dbReference type="Proteomes" id="UP001646157"/>
    </source>
</evidence>
<evidence type="ECO:0000313" key="1">
    <source>
        <dbReference type="EMBL" id="MBM7588371.1"/>
    </source>
</evidence>
<name>A0ABS2NLI8_9BACI</name>
<organism evidence="1 2">
    <name type="scientific">Rossellomorea pakistanensis</name>
    <dbReference type="NCBI Taxonomy" id="992288"/>
    <lineage>
        <taxon>Bacteria</taxon>
        <taxon>Bacillati</taxon>
        <taxon>Bacillota</taxon>
        <taxon>Bacilli</taxon>
        <taxon>Bacillales</taxon>
        <taxon>Bacillaceae</taxon>
        <taxon>Rossellomorea</taxon>
    </lineage>
</organism>
<protein>
    <recommendedName>
        <fullName evidence="3">DUF2584 domain-containing protein</fullName>
    </recommendedName>
</protein>
<dbReference type="Proteomes" id="UP001646157">
    <property type="component" value="Unassembled WGS sequence"/>
</dbReference>
<gene>
    <name evidence="1" type="ORF">JOC86_004969</name>
</gene>
<dbReference type="Gene3D" id="2.40.240.20">
    <property type="entry name" value="Hypothetical PUA domain-like, domain 1"/>
    <property type="match status" value="1"/>
</dbReference>
<dbReference type="SUPFAM" id="SSF88697">
    <property type="entry name" value="PUA domain-like"/>
    <property type="match status" value="1"/>
</dbReference>
<dbReference type="InterPro" id="IPR019699">
    <property type="entry name" value="DUF2584"/>
</dbReference>
<dbReference type="RefSeq" id="WP_205176218.1">
    <property type="nucleotide sequence ID" value="NZ_JAFBDZ010000011.1"/>
</dbReference>
<sequence>MGMGLELNTMIVTKNNESRAQEGENVYTLVKEGYRLYPMEIPIEVRKTKGGEIIGTGMIKQLRWEDKVTHLTYELVSLKSTN</sequence>
<evidence type="ECO:0008006" key="3">
    <source>
        <dbReference type="Google" id="ProtNLM"/>
    </source>
</evidence>
<accession>A0ABS2NLI8</accession>